<feature type="domain" description="Methyl-accepting transducer" evidence="6">
    <location>
        <begin position="299"/>
        <end position="556"/>
    </location>
</feature>
<evidence type="ECO:0000256" key="4">
    <source>
        <dbReference type="SAM" id="Coils"/>
    </source>
</evidence>
<dbReference type="InterPro" id="IPR004089">
    <property type="entry name" value="MCPsignal_dom"/>
</dbReference>
<keyword evidence="4" id="KW-0175">Coiled coil</keyword>
<reference evidence="9" key="1">
    <citation type="submission" date="2016-04" db="EMBL/GenBank/DDBJ databases">
        <authorList>
            <person name="Strepis N."/>
        </authorList>
    </citation>
    <scope>NUCLEOTIDE SEQUENCE [LARGE SCALE GENOMIC DNA]</scope>
</reference>
<protein>
    <recommendedName>
        <fullName evidence="10">Chemotaxis methyl-accepting receptor</fullName>
    </recommendedName>
</protein>
<feature type="coiled-coil region" evidence="4">
    <location>
        <begin position="377"/>
        <end position="414"/>
    </location>
</feature>
<sequence length="585" mass="64007">MQASNLEATSAKSKMKRKFKVQLLQFKSIRTNLLVGFSIILVSIFLLGYNSYKTSNDINADTDQIVNVGVPILEQGAEINYLVASRMSVVRSYLLSGDTTYVELFDLYTQQSEAIQAEILQANGNKQVIVDLFEGINEWTRITREEVINVYQAGNQEQAIKALFEKSEQLGNENISAMERSLDARIVSIHEEGDSVIANGDQAMRVTFIISIIALLLSIAIALLISSDLMKRIKLLMDKTTELTTGKLNGEPIDIKHFDELGKLGDAINQMQQQLKSIIVSISEASNTLEENSRDLYQASNEVKVGTEQVAATMQELATGSETQASSASNLATVIDVFNDEFQAVNENAMQIAEGSQEILANTNQGEELMQKSSLQMNKIQEIMQEAVDKMNILENQTQEINKLVGLIQNVADQTNLLALNAAIEAARAGEHGRGFAVVADEVRKLSEQVATSVMDITGFVDTIQKESKNVSSSLQSGYTEVKSGAAQIDKTSHTFNTMKMQLDSMVTNISGVTNNLALLAENTNNMSTSIEEIASISEESAAGVEETSAASQEISSSMEEVSMNSERIAGLADLLNLLVKEFKF</sequence>
<proteinExistence type="inferred from homology"/>
<feature type="transmembrane region" description="Helical" evidence="5">
    <location>
        <begin position="33"/>
        <end position="52"/>
    </location>
</feature>
<name>A0A1W1IIJ8_9LACT</name>
<evidence type="ECO:0000259" key="6">
    <source>
        <dbReference type="PROSITE" id="PS50111"/>
    </source>
</evidence>
<evidence type="ECO:0000256" key="2">
    <source>
        <dbReference type="ARBA" id="ARBA00029447"/>
    </source>
</evidence>
<evidence type="ECO:0000256" key="5">
    <source>
        <dbReference type="SAM" id="Phobius"/>
    </source>
</evidence>
<dbReference type="OrthoDB" id="2168386at2"/>
<keyword evidence="5" id="KW-0472">Membrane</keyword>
<evidence type="ECO:0008006" key="10">
    <source>
        <dbReference type="Google" id="ProtNLM"/>
    </source>
</evidence>
<dbReference type="PANTHER" id="PTHR32089">
    <property type="entry name" value="METHYL-ACCEPTING CHEMOTAXIS PROTEIN MCPB"/>
    <property type="match status" value="1"/>
</dbReference>
<dbReference type="EMBL" id="FWEY01000009">
    <property type="protein sequence ID" value="SLM52868.1"/>
    <property type="molecule type" value="Genomic_DNA"/>
</dbReference>
<keyword evidence="9" id="KW-1185">Reference proteome</keyword>
<dbReference type="STRING" id="43064.SAMN04488086_11063"/>
<dbReference type="InterPro" id="IPR003660">
    <property type="entry name" value="HAMP_dom"/>
</dbReference>
<comment type="similarity">
    <text evidence="2">Belongs to the methyl-accepting chemotaxis (MCP) protein family.</text>
</comment>
<dbReference type="PROSITE" id="PS50111">
    <property type="entry name" value="CHEMOTAXIS_TRANSDUC_2"/>
    <property type="match status" value="1"/>
</dbReference>
<evidence type="ECO:0000259" key="7">
    <source>
        <dbReference type="PROSITE" id="PS50885"/>
    </source>
</evidence>
<dbReference type="Proteomes" id="UP000195985">
    <property type="component" value="Unassembled WGS sequence"/>
</dbReference>
<dbReference type="AlphaFoldDB" id="A0A1W1IIJ8"/>
<evidence type="ECO:0000256" key="3">
    <source>
        <dbReference type="PROSITE-ProRule" id="PRU00284"/>
    </source>
</evidence>
<keyword evidence="1 3" id="KW-0807">Transducer</keyword>
<gene>
    <name evidence="8" type="ORF">TPAS_2576</name>
</gene>
<dbReference type="SMART" id="SM00283">
    <property type="entry name" value="MA"/>
    <property type="match status" value="1"/>
</dbReference>
<dbReference type="CDD" id="cd11386">
    <property type="entry name" value="MCP_signal"/>
    <property type="match status" value="1"/>
</dbReference>
<dbReference type="GO" id="GO:0016020">
    <property type="term" value="C:membrane"/>
    <property type="evidence" value="ECO:0007669"/>
    <property type="project" value="InterPro"/>
</dbReference>
<dbReference type="Pfam" id="PF00015">
    <property type="entry name" value="MCPsignal"/>
    <property type="match status" value="1"/>
</dbReference>
<evidence type="ECO:0000313" key="9">
    <source>
        <dbReference type="Proteomes" id="UP000195985"/>
    </source>
</evidence>
<dbReference type="PROSITE" id="PS50885">
    <property type="entry name" value="HAMP"/>
    <property type="match status" value="1"/>
</dbReference>
<dbReference type="PANTHER" id="PTHR32089:SF112">
    <property type="entry name" value="LYSOZYME-LIKE PROTEIN-RELATED"/>
    <property type="match status" value="1"/>
</dbReference>
<organism evidence="8 9">
    <name type="scientific">Trichococcus pasteurii</name>
    <dbReference type="NCBI Taxonomy" id="43064"/>
    <lineage>
        <taxon>Bacteria</taxon>
        <taxon>Bacillati</taxon>
        <taxon>Bacillota</taxon>
        <taxon>Bacilli</taxon>
        <taxon>Lactobacillales</taxon>
        <taxon>Carnobacteriaceae</taxon>
        <taxon>Trichococcus</taxon>
    </lineage>
</organism>
<accession>A0A1W1IIJ8</accession>
<dbReference type="SUPFAM" id="SSF58104">
    <property type="entry name" value="Methyl-accepting chemotaxis protein (MCP) signaling domain"/>
    <property type="match status" value="1"/>
</dbReference>
<evidence type="ECO:0000256" key="1">
    <source>
        <dbReference type="ARBA" id="ARBA00023224"/>
    </source>
</evidence>
<keyword evidence="5" id="KW-1133">Transmembrane helix</keyword>
<dbReference type="Gene3D" id="1.10.287.950">
    <property type="entry name" value="Methyl-accepting chemotaxis protein"/>
    <property type="match status" value="1"/>
</dbReference>
<feature type="transmembrane region" description="Helical" evidence="5">
    <location>
        <begin position="206"/>
        <end position="225"/>
    </location>
</feature>
<feature type="domain" description="HAMP" evidence="7">
    <location>
        <begin position="227"/>
        <end position="280"/>
    </location>
</feature>
<dbReference type="GO" id="GO:0007165">
    <property type="term" value="P:signal transduction"/>
    <property type="evidence" value="ECO:0007669"/>
    <property type="project" value="UniProtKB-KW"/>
</dbReference>
<dbReference type="CDD" id="cd06225">
    <property type="entry name" value="HAMP"/>
    <property type="match status" value="1"/>
</dbReference>
<evidence type="ECO:0000313" key="8">
    <source>
        <dbReference type="EMBL" id="SLM52868.1"/>
    </source>
</evidence>
<keyword evidence="5" id="KW-0812">Transmembrane</keyword>
<dbReference type="Pfam" id="PF00672">
    <property type="entry name" value="HAMP"/>
    <property type="match status" value="1"/>
</dbReference>